<accession>U4KW45</accession>
<reference evidence="1 2" key="1">
    <citation type="journal article" date="2013" name="PLoS Genet.">
        <title>The genome and development-dependent transcriptomes of Pyronema confluens: a window into fungal evolution.</title>
        <authorList>
            <person name="Traeger S."/>
            <person name="Altegoer F."/>
            <person name="Freitag M."/>
            <person name="Gabaldon T."/>
            <person name="Kempken F."/>
            <person name="Kumar A."/>
            <person name="Marcet-Houben M."/>
            <person name="Poggeler S."/>
            <person name="Stajich J.E."/>
            <person name="Nowrousian M."/>
        </authorList>
    </citation>
    <scope>NUCLEOTIDE SEQUENCE [LARGE SCALE GENOMIC DNA]</scope>
    <source>
        <strain evidence="2">CBS 100304</strain>
        <tissue evidence="1">Vegetative mycelium</tissue>
    </source>
</reference>
<gene>
    <name evidence="1" type="ORF">PCON_04868</name>
</gene>
<keyword evidence="2" id="KW-1185">Reference proteome</keyword>
<sequence length="17" mass="1772">MVVLSCNCGNSAVTAFR</sequence>
<dbReference type="AlphaFoldDB" id="U4KW45"/>
<proteinExistence type="predicted"/>
<organism evidence="1 2">
    <name type="scientific">Pyronema omphalodes (strain CBS 100304)</name>
    <name type="common">Pyronema confluens</name>
    <dbReference type="NCBI Taxonomy" id="1076935"/>
    <lineage>
        <taxon>Eukaryota</taxon>
        <taxon>Fungi</taxon>
        <taxon>Dikarya</taxon>
        <taxon>Ascomycota</taxon>
        <taxon>Pezizomycotina</taxon>
        <taxon>Pezizomycetes</taxon>
        <taxon>Pezizales</taxon>
        <taxon>Pyronemataceae</taxon>
        <taxon>Pyronema</taxon>
    </lineage>
</organism>
<protein>
    <submittedName>
        <fullName evidence="1">Uncharacterized protein</fullName>
    </submittedName>
</protein>
<evidence type="ECO:0000313" key="2">
    <source>
        <dbReference type="Proteomes" id="UP000018144"/>
    </source>
</evidence>
<name>U4KW45_PYROM</name>
<dbReference type="EMBL" id="HF935243">
    <property type="protein sequence ID" value="CCX05281.1"/>
    <property type="molecule type" value="Genomic_DNA"/>
</dbReference>
<dbReference type="Proteomes" id="UP000018144">
    <property type="component" value="Unassembled WGS sequence"/>
</dbReference>
<evidence type="ECO:0000313" key="1">
    <source>
        <dbReference type="EMBL" id="CCX05281.1"/>
    </source>
</evidence>